<organism evidence="2">
    <name type="scientific">Tetraselmis sp. GSL018</name>
    <dbReference type="NCBI Taxonomy" id="582737"/>
    <lineage>
        <taxon>Eukaryota</taxon>
        <taxon>Viridiplantae</taxon>
        <taxon>Chlorophyta</taxon>
        <taxon>core chlorophytes</taxon>
        <taxon>Chlorodendrophyceae</taxon>
        <taxon>Chlorodendrales</taxon>
        <taxon>Chlorodendraceae</taxon>
        <taxon>Tetraselmis</taxon>
    </lineage>
</organism>
<protein>
    <submittedName>
        <fullName evidence="2">Uncharacterized protein</fullName>
    </submittedName>
</protein>
<dbReference type="AlphaFoldDB" id="A0A061S1B1"/>
<reference evidence="2" key="1">
    <citation type="submission" date="2014-05" db="EMBL/GenBank/DDBJ databases">
        <title>The transcriptome of the halophilic microalga Tetraselmis sp. GSL018 isolated from the Great Salt Lake, Utah.</title>
        <authorList>
            <person name="Jinkerson R.E."/>
            <person name="D'Adamo S."/>
            <person name="Posewitz M.C."/>
        </authorList>
    </citation>
    <scope>NUCLEOTIDE SEQUENCE</scope>
    <source>
        <strain evidence="2">GSL018</strain>
    </source>
</reference>
<sequence>MWNSSLHGKGKAIRDWTGLGVGCSGSHETGAQVDEAPSATERQSVGHKQNGSKYLIIVPKVWGAVI</sequence>
<evidence type="ECO:0000256" key="1">
    <source>
        <dbReference type="SAM" id="MobiDB-lite"/>
    </source>
</evidence>
<name>A0A061S1B1_9CHLO</name>
<accession>A0A061S1B1</accession>
<dbReference type="EMBL" id="GBEZ01006449">
    <property type="protein sequence ID" value="JAC78952.1"/>
    <property type="molecule type" value="Transcribed_RNA"/>
</dbReference>
<feature type="non-terminal residue" evidence="2">
    <location>
        <position position="66"/>
    </location>
</feature>
<evidence type="ECO:0000313" key="2">
    <source>
        <dbReference type="EMBL" id="JAC78952.1"/>
    </source>
</evidence>
<feature type="region of interest" description="Disordered" evidence="1">
    <location>
        <begin position="24"/>
        <end position="48"/>
    </location>
</feature>
<proteinExistence type="predicted"/>
<gene>
    <name evidence="2" type="ORF">TSPGSL018_13894</name>
</gene>